<dbReference type="GO" id="GO:0016020">
    <property type="term" value="C:membrane"/>
    <property type="evidence" value="ECO:0007669"/>
    <property type="project" value="UniProtKB-SubCell"/>
</dbReference>
<comment type="subcellular location">
    <subcellularLocation>
        <location evidence="1">Membrane</location>
        <topology evidence="1">Multi-pass membrane protein</topology>
    </subcellularLocation>
</comment>
<gene>
    <name evidence="6" type="ORF">DOO78_04705</name>
</gene>
<feature type="transmembrane region" description="Helical" evidence="5">
    <location>
        <begin position="114"/>
        <end position="140"/>
    </location>
</feature>
<dbReference type="Pfam" id="PF07681">
    <property type="entry name" value="DoxX"/>
    <property type="match status" value="1"/>
</dbReference>
<organism evidence="6 7">
    <name type="scientific">Roseicella frigidaeris</name>
    <dbReference type="NCBI Taxonomy" id="2230885"/>
    <lineage>
        <taxon>Bacteria</taxon>
        <taxon>Pseudomonadati</taxon>
        <taxon>Pseudomonadota</taxon>
        <taxon>Alphaproteobacteria</taxon>
        <taxon>Acetobacterales</taxon>
        <taxon>Roseomonadaceae</taxon>
        <taxon>Roseicella</taxon>
    </lineage>
</organism>
<comment type="caution">
    <text evidence="6">The sequence shown here is derived from an EMBL/GenBank/DDBJ whole genome shotgun (WGS) entry which is preliminary data.</text>
</comment>
<proteinExistence type="predicted"/>
<evidence type="ECO:0000256" key="2">
    <source>
        <dbReference type="ARBA" id="ARBA00022692"/>
    </source>
</evidence>
<keyword evidence="7" id="KW-1185">Reference proteome</keyword>
<evidence type="ECO:0000256" key="4">
    <source>
        <dbReference type="ARBA" id="ARBA00023136"/>
    </source>
</evidence>
<evidence type="ECO:0000256" key="3">
    <source>
        <dbReference type="ARBA" id="ARBA00022989"/>
    </source>
</evidence>
<sequence length="157" mass="16628">MTSGFAVTLGVRLMLVILFLPFSALDKILNFQGAVGQAREIAPNAALARLLILCGLGIEILAPLGILTGIADRLAALVLAGYCVATALLWKRFWQPGDFWQAGESRGRNLFWDFLKNVSLAGGFLVLAFGAGTLSLGSFLADPFGSSHPYAAWTIGG</sequence>
<evidence type="ECO:0000313" key="7">
    <source>
        <dbReference type="Proteomes" id="UP000249065"/>
    </source>
</evidence>
<dbReference type="EMBL" id="QLIX01000002">
    <property type="protein sequence ID" value="RAI60375.1"/>
    <property type="molecule type" value="Genomic_DNA"/>
</dbReference>
<accession>A0A327MCV8</accession>
<feature type="transmembrane region" description="Helical" evidence="5">
    <location>
        <begin position="6"/>
        <end position="25"/>
    </location>
</feature>
<keyword evidence="3 5" id="KW-1133">Transmembrane helix</keyword>
<evidence type="ECO:0000256" key="1">
    <source>
        <dbReference type="ARBA" id="ARBA00004141"/>
    </source>
</evidence>
<dbReference type="InterPro" id="IPR032808">
    <property type="entry name" value="DoxX"/>
</dbReference>
<dbReference type="Proteomes" id="UP000249065">
    <property type="component" value="Unassembled WGS sequence"/>
</dbReference>
<dbReference type="OrthoDB" id="7272111at2"/>
<name>A0A327MCV8_9PROT</name>
<keyword evidence="4 5" id="KW-0472">Membrane</keyword>
<evidence type="ECO:0000313" key="6">
    <source>
        <dbReference type="EMBL" id="RAI60375.1"/>
    </source>
</evidence>
<reference evidence="7" key="1">
    <citation type="submission" date="2018-06" db="EMBL/GenBank/DDBJ databases">
        <authorList>
            <person name="Khan S.A."/>
        </authorList>
    </citation>
    <scope>NUCLEOTIDE SEQUENCE [LARGE SCALE GENOMIC DNA]</scope>
    <source>
        <strain evidence="7">DB-1506</strain>
    </source>
</reference>
<dbReference type="AlphaFoldDB" id="A0A327MCV8"/>
<keyword evidence="2 5" id="KW-0812">Transmembrane</keyword>
<feature type="transmembrane region" description="Helical" evidence="5">
    <location>
        <begin position="46"/>
        <end position="68"/>
    </location>
</feature>
<dbReference type="RefSeq" id="WP_111468561.1">
    <property type="nucleotide sequence ID" value="NZ_QLIX01000002.1"/>
</dbReference>
<evidence type="ECO:0000256" key="5">
    <source>
        <dbReference type="SAM" id="Phobius"/>
    </source>
</evidence>
<protein>
    <submittedName>
        <fullName evidence="6">DoxX family protein</fullName>
    </submittedName>
</protein>
<feature type="transmembrane region" description="Helical" evidence="5">
    <location>
        <begin position="74"/>
        <end position="93"/>
    </location>
</feature>